<proteinExistence type="predicted"/>
<feature type="chain" id="PRO_5023108236" evidence="1">
    <location>
        <begin position="22"/>
        <end position="103"/>
    </location>
</feature>
<evidence type="ECO:0000313" key="2">
    <source>
        <dbReference type="EMBL" id="KAA1172790.1"/>
    </source>
</evidence>
<sequence length="103" mass="11966">MKLLLKSILLVVAIAPVSVLASPPHSNGLPPGLQKKVERGESLPPGWQKKLDYRRGDYLDRDLYRYGRVYDIDDRRQRIEIEDKVYTVIKDTREIVDILNGRY</sequence>
<comment type="caution">
    <text evidence="2">The sequence shown here is derived from an EMBL/GenBank/DDBJ whole genome shotgun (WGS) entry which is preliminary data.</text>
</comment>
<accession>A0A5B0VDN0</accession>
<evidence type="ECO:0000256" key="1">
    <source>
        <dbReference type="SAM" id="SignalP"/>
    </source>
</evidence>
<protein>
    <submittedName>
        <fullName evidence="2">Uncharacterized protein</fullName>
    </submittedName>
</protein>
<keyword evidence="3" id="KW-1185">Reference proteome</keyword>
<feature type="signal peptide" evidence="1">
    <location>
        <begin position="1"/>
        <end position="21"/>
    </location>
</feature>
<dbReference type="EMBL" id="VTUU01000006">
    <property type="protein sequence ID" value="KAA1172790.1"/>
    <property type="molecule type" value="Genomic_DNA"/>
</dbReference>
<organism evidence="2 3">
    <name type="scientific">Marinobacter salinexigens</name>
    <dbReference type="NCBI Taxonomy" id="2919747"/>
    <lineage>
        <taxon>Bacteria</taxon>
        <taxon>Pseudomonadati</taxon>
        <taxon>Pseudomonadota</taxon>
        <taxon>Gammaproteobacteria</taxon>
        <taxon>Pseudomonadales</taxon>
        <taxon>Marinobacteraceae</taxon>
        <taxon>Marinobacter</taxon>
    </lineage>
</organism>
<dbReference type="Proteomes" id="UP000323161">
    <property type="component" value="Unassembled WGS sequence"/>
</dbReference>
<keyword evidence="1" id="KW-0732">Signal</keyword>
<evidence type="ECO:0000313" key="3">
    <source>
        <dbReference type="Proteomes" id="UP000323161"/>
    </source>
</evidence>
<name>A0A5B0VDN0_9GAMM</name>
<dbReference type="RefSeq" id="WP_149600750.1">
    <property type="nucleotide sequence ID" value="NZ_VTUU01000006.1"/>
</dbReference>
<dbReference type="AlphaFoldDB" id="A0A5B0VDN0"/>
<dbReference type="Gene3D" id="3.10.450.160">
    <property type="entry name" value="inner membrane protein cigr"/>
    <property type="match status" value="1"/>
</dbReference>
<reference evidence="2 3" key="1">
    <citation type="submission" date="2019-08" db="EMBL/GenBank/DDBJ databases">
        <title>Marinobacter ZYF650 sp. nov., a marine bacterium isolated from seawater of the Mariana trench.</title>
        <authorList>
            <person name="Ahmad W."/>
        </authorList>
    </citation>
    <scope>NUCLEOTIDE SEQUENCE [LARGE SCALE GENOMIC DNA]</scope>
    <source>
        <strain evidence="2 3">ZYF650</strain>
    </source>
</reference>
<gene>
    <name evidence="2" type="ORF">FWJ25_13325</name>
</gene>